<dbReference type="InterPro" id="IPR001567">
    <property type="entry name" value="Pept_M3A_M3B_dom"/>
</dbReference>
<dbReference type="OrthoDB" id="534666at2759"/>
<evidence type="ECO:0000256" key="3">
    <source>
        <dbReference type="ARBA" id="ARBA00022723"/>
    </source>
</evidence>
<dbReference type="AlphaFoldDB" id="A0A168F2L3"/>
<evidence type="ECO:0000256" key="2">
    <source>
        <dbReference type="ARBA" id="ARBA00022670"/>
    </source>
</evidence>
<evidence type="ECO:0000256" key="6">
    <source>
        <dbReference type="ARBA" id="ARBA00023049"/>
    </source>
</evidence>
<dbReference type="GO" id="GO:0046872">
    <property type="term" value="F:metal ion binding"/>
    <property type="evidence" value="ECO:0007669"/>
    <property type="project" value="UniProtKB-UniRule"/>
</dbReference>
<reference evidence="9 10" key="1">
    <citation type="journal article" date="2016" name="Genome Biol. Evol.">
        <title>Divergent and convergent evolution of fungal pathogenicity.</title>
        <authorList>
            <person name="Shang Y."/>
            <person name="Xiao G."/>
            <person name="Zheng P."/>
            <person name="Cen K."/>
            <person name="Zhan S."/>
            <person name="Wang C."/>
        </authorList>
    </citation>
    <scope>NUCLEOTIDE SEQUENCE [LARGE SCALE GENOMIC DNA]</scope>
    <source>
        <strain evidence="9 10">RCEF 1005</strain>
    </source>
</reference>
<comment type="cofactor">
    <cofactor evidence="7">
        <name>Zn(2+)</name>
        <dbReference type="ChEBI" id="CHEBI:29105"/>
    </cofactor>
    <text evidence="7">Binds 1 zinc ion.</text>
</comment>
<evidence type="ECO:0000256" key="5">
    <source>
        <dbReference type="ARBA" id="ARBA00022833"/>
    </source>
</evidence>
<dbReference type="GO" id="GO:0004222">
    <property type="term" value="F:metalloendopeptidase activity"/>
    <property type="evidence" value="ECO:0007669"/>
    <property type="project" value="InterPro"/>
</dbReference>
<accession>A0A168F2L3</accession>
<keyword evidence="2 7" id="KW-0645">Protease</keyword>
<comment type="caution">
    <text evidence="9">The sequence shown here is derived from an EMBL/GenBank/DDBJ whole genome shotgun (WGS) entry which is preliminary data.</text>
</comment>
<dbReference type="GO" id="GO:0006508">
    <property type="term" value="P:proteolysis"/>
    <property type="evidence" value="ECO:0007669"/>
    <property type="project" value="UniProtKB-KW"/>
</dbReference>
<dbReference type="InterPro" id="IPR024079">
    <property type="entry name" value="MetalloPept_cat_dom_sf"/>
</dbReference>
<dbReference type="FunFam" id="3.40.390.10:FF:000074">
    <property type="entry name" value="Metalloprotease"/>
    <property type="match status" value="1"/>
</dbReference>
<evidence type="ECO:0000256" key="1">
    <source>
        <dbReference type="ARBA" id="ARBA00006040"/>
    </source>
</evidence>
<dbReference type="InterPro" id="IPR045090">
    <property type="entry name" value="Pept_M3A_M3B"/>
</dbReference>
<sequence length="697" mass="79087">MESAEYRSPPQPPPCFNGTAESVLATINGVFERHRVILDKIAAEVTPVTATFETVMKPILLSENEADKVKWVNGFYQLASPDSSLRDASRKVEELIDEFDIECNTREDLFNLIDAAYATRHSQGLDGESLHLLEKEWQRNVRNGLLLPSGPDRERFRAVQKEISSLSLSAQKILDEDTDAVWFRPEELEGIPEDDIEIAGLEQGSGENEGRVKVTFKYDHLVPLYTYAVHEATRQTYMLAVVNRANVNAPLFQKIIELRDEAARLVGFKNHAEFRISGRMAKTPERVNAMLQEIKDLTEDGVKADIATLLSYKKKDCEERGALFDGKLYFWDKLFYSRVRRSKEFSVDEVATSQYFPAELTFSAMLKVFEELFGFVFVHLSEADRARISPTGKSEDIAWHPDASIYSVWDDDEAGGGFRGYLYLDLQPRDNKYSHDACFTLQSGFRNEDGSEFYPSTVLICNLPKPSAAKPALLKHHDVVTIFHELGHAIHTLATKSTYARARDVEADFLEAPSQMLENWCWTPSVLKRLSGRWDTGEPIPDEMIARLVAAKNMNAALSARDSVHTALFDMVIHSGESQEHVKAMNCAKIWNELREELTGLHGPDGMGVEWGHGHLIIDHFITGYDAGYYGYLFSEVFSTDMFYSAFKQDPMSKSQGRRYRRIILERGGTMDELKYLTEFLGREPDPKAFFKDRGIA</sequence>
<evidence type="ECO:0000313" key="9">
    <source>
        <dbReference type="EMBL" id="OAA74573.1"/>
    </source>
</evidence>
<keyword evidence="3 7" id="KW-0479">Metal-binding</keyword>
<dbReference type="GO" id="GO:0005758">
    <property type="term" value="C:mitochondrial intermembrane space"/>
    <property type="evidence" value="ECO:0007669"/>
    <property type="project" value="TreeGrafter"/>
</dbReference>
<evidence type="ECO:0000313" key="10">
    <source>
        <dbReference type="Proteomes" id="UP000076881"/>
    </source>
</evidence>
<keyword evidence="4 7" id="KW-0378">Hydrolase</keyword>
<organism evidence="9 10">
    <name type="scientific">Akanthomyces lecanii RCEF 1005</name>
    <dbReference type="NCBI Taxonomy" id="1081108"/>
    <lineage>
        <taxon>Eukaryota</taxon>
        <taxon>Fungi</taxon>
        <taxon>Dikarya</taxon>
        <taxon>Ascomycota</taxon>
        <taxon>Pezizomycotina</taxon>
        <taxon>Sordariomycetes</taxon>
        <taxon>Hypocreomycetidae</taxon>
        <taxon>Hypocreales</taxon>
        <taxon>Cordycipitaceae</taxon>
        <taxon>Akanthomyces</taxon>
        <taxon>Cordyceps confragosa</taxon>
    </lineage>
</organism>
<dbReference type="PANTHER" id="PTHR11804">
    <property type="entry name" value="PROTEASE M3 THIMET OLIGOPEPTIDASE-RELATED"/>
    <property type="match status" value="1"/>
</dbReference>
<dbReference type="InterPro" id="IPR024077">
    <property type="entry name" value="Neurolysin/TOP_dom2"/>
</dbReference>
<protein>
    <submittedName>
        <fullName evidence="9">Metallopeptidase MepB</fullName>
    </submittedName>
</protein>
<gene>
    <name evidence="9" type="ORF">LEL_08154</name>
</gene>
<dbReference type="CDD" id="cd06455">
    <property type="entry name" value="M3A_TOP"/>
    <property type="match status" value="1"/>
</dbReference>
<dbReference type="Gene3D" id="1.20.1050.40">
    <property type="entry name" value="Endopeptidase. Chain P, domain 1"/>
    <property type="match status" value="1"/>
</dbReference>
<name>A0A168F2L3_CORDF</name>
<evidence type="ECO:0000259" key="8">
    <source>
        <dbReference type="Pfam" id="PF01432"/>
    </source>
</evidence>
<keyword evidence="6 7" id="KW-0482">Metalloprotease</keyword>
<evidence type="ECO:0000256" key="7">
    <source>
        <dbReference type="RuleBase" id="RU003435"/>
    </source>
</evidence>
<dbReference type="InterPro" id="IPR024080">
    <property type="entry name" value="Neurolysin/TOP_N"/>
</dbReference>
<dbReference type="Gene3D" id="3.40.390.10">
    <property type="entry name" value="Collagenase (Catalytic Domain)"/>
    <property type="match status" value="1"/>
</dbReference>
<dbReference type="PANTHER" id="PTHR11804:SF84">
    <property type="entry name" value="SACCHAROLYSIN"/>
    <property type="match status" value="1"/>
</dbReference>
<dbReference type="Proteomes" id="UP000076881">
    <property type="component" value="Unassembled WGS sequence"/>
</dbReference>
<comment type="similarity">
    <text evidence="1 7">Belongs to the peptidase M3 family.</text>
</comment>
<keyword evidence="5 7" id="KW-0862">Zinc</keyword>
<feature type="domain" description="Peptidase M3A/M3B catalytic" evidence="8">
    <location>
        <begin position="225"/>
        <end position="694"/>
    </location>
</feature>
<dbReference type="Pfam" id="PF01432">
    <property type="entry name" value="Peptidase_M3"/>
    <property type="match status" value="1"/>
</dbReference>
<keyword evidence="10" id="KW-1185">Reference proteome</keyword>
<dbReference type="SUPFAM" id="SSF55486">
    <property type="entry name" value="Metalloproteases ('zincins'), catalytic domain"/>
    <property type="match status" value="1"/>
</dbReference>
<proteinExistence type="inferred from homology"/>
<dbReference type="Gene3D" id="1.10.1370.10">
    <property type="entry name" value="Neurolysin, domain 3"/>
    <property type="match status" value="1"/>
</dbReference>
<dbReference type="EMBL" id="AZHF01000006">
    <property type="protein sequence ID" value="OAA74573.1"/>
    <property type="molecule type" value="Genomic_DNA"/>
</dbReference>
<evidence type="ECO:0000256" key="4">
    <source>
        <dbReference type="ARBA" id="ARBA00022801"/>
    </source>
</evidence>
<dbReference type="GO" id="GO:0006518">
    <property type="term" value="P:peptide metabolic process"/>
    <property type="evidence" value="ECO:0007669"/>
    <property type="project" value="TreeGrafter"/>
</dbReference>